<dbReference type="AlphaFoldDB" id="A0A0B8T5I8"/>
<keyword evidence="2" id="KW-1185">Reference proteome</keyword>
<name>A0A0B8T5I8_9SPHI</name>
<reference evidence="1 2" key="2">
    <citation type="journal article" date="2015" name="PLoS ONE">
        <title>Whole-Genome Optical Mapping and Finished Genome Sequence of Sphingobacterium deserti sp. nov., a New Species Isolated from the Western Desert of China.</title>
        <authorList>
            <person name="Teng C."/>
            <person name="Zhou Z."/>
            <person name="Molnar I."/>
            <person name="Li X."/>
            <person name="Tang R."/>
            <person name="Chen M."/>
            <person name="Wang L."/>
            <person name="Su S."/>
            <person name="Zhang W."/>
            <person name="Lin M."/>
        </authorList>
    </citation>
    <scope>NUCLEOTIDE SEQUENCE [LARGE SCALE GENOMIC DNA]</scope>
    <source>
        <strain evidence="2">ACCC05744</strain>
    </source>
</reference>
<protein>
    <submittedName>
        <fullName evidence="1">Uncharacterized protein</fullName>
    </submittedName>
</protein>
<dbReference type="RefSeq" id="WP_037494784.1">
    <property type="nucleotide sequence ID" value="NZ_JJMU01000005.1"/>
</dbReference>
<dbReference type="Proteomes" id="UP000031802">
    <property type="component" value="Unassembled WGS sequence"/>
</dbReference>
<dbReference type="PATRIC" id="fig|1229276.3.peg.421"/>
<reference evidence="2" key="1">
    <citation type="submission" date="2014-04" db="EMBL/GenBank/DDBJ databases">
        <title>Whole-Genome optical mapping and complete genome sequence of Sphingobacterium deserti sp. nov., a new spaces isolated from desert in the west of China.</title>
        <authorList>
            <person name="Teng C."/>
            <person name="Zhou Z."/>
            <person name="Li X."/>
            <person name="Chen M."/>
            <person name="Lin M."/>
            <person name="Wang L."/>
            <person name="Su S."/>
            <person name="Zhang C."/>
            <person name="Zhang W."/>
        </authorList>
    </citation>
    <scope>NUCLEOTIDE SEQUENCE [LARGE SCALE GENOMIC DNA]</scope>
    <source>
        <strain evidence="2">ACCC05744</strain>
    </source>
</reference>
<evidence type="ECO:0000313" key="2">
    <source>
        <dbReference type="Proteomes" id="UP000031802"/>
    </source>
</evidence>
<dbReference type="OrthoDB" id="644302at2"/>
<dbReference type="STRING" id="1229276.DI53_0406"/>
<comment type="caution">
    <text evidence="1">The sequence shown here is derived from an EMBL/GenBank/DDBJ whole genome shotgun (WGS) entry which is preliminary data.</text>
</comment>
<dbReference type="EMBL" id="JJMU01000005">
    <property type="protein sequence ID" value="KGE15853.1"/>
    <property type="molecule type" value="Genomic_DNA"/>
</dbReference>
<organism evidence="1 2">
    <name type="scientific">Sphingobacterium deserti</name>
    <dbReference type="NCBI Taxonomy" id="1229276"/>
    <lineage>
        <taxon>Bacteria</taxon>
        <taxon>Pseudomonadati</taxon>
        <taxon>Bacteroidota</taxon>
        <taxon>Sphingobacteriia</taxon>
        <taxon>Sphingobacteriales</taxon>
        <taxon>Sphingobacteriaceae</taxon>
        <taxon>Sphingobacterium</taxon>
    </lineage>
</organism>
<sequence length="537" mass="61800">MKKPIYLIMLAGILVSTCQKEKLNPEIGIPTNSNILQVSGAEKVQFARVLSKAVYHEQAVREFLKREALKQFDNDYDVLYGLVKDNIVKDGLTFKEVLGIYANDENFIKDLEVKAPLLNILVPDLTMFTEFNAETWDISDAEVPVTALVGGDSQTFYGNGDEVFSLSLEEVPGFPCLIVKDNERVKPTQLLKVKGSTSYDYTFLDPVYDGRLKTKGAIDIDGRKYGYRDDQIISPSIIVQRAFDEFGTDPFYWQRDYIYFNLTKAQPQRGRFNEHVREYIDRIKVDPRILSTIIDHPNDPRLTSFEIKSNSKNPLSWAEIVRRLWTDGKFELRFFIYKGRKGEGAVPDERQENVSPQDLFSIRNIEHRIKKGGLFRRDLHTFSVKSINDLEGKWYAPRQGAGIQLEQWNIMEESVSMKIVVEEFDPGDIEERQITVNSKYVSSKNFKFDFGLGNIPKWIVKLDLSFGTSSQKEESRTEVVTWKTTHTSDKMGDVTFYFSDPVLRNQYYKHVPELKIYDGYAVSTGSVDIQLLPKPLR</sequence>
<evidence type="ECO:0000313" key="1">
    <source>
        <dbReference type="EMBL" id="KGE15853.1"/>
    </source>
</evidence>
<dbReference type="eggNOG" id="ENOG502ZZ4F">
    <property type="taxonomic scope" value="Bacteria"/>
</dbReference>
<accession>A0A0B8T5I8</accession>
<proteinExistence type="predicted"/>
<gene>
    <name evidence="1" type="ORF">DI53_0406</name>
</gene>